<proteinExistence type="predicted"/>
<dbReference type="AlphaFoldDB" id="A0A383EGH1"/>
<reference evidence="1" key="1">
    <citation type="submission" date="2018-05" db="EMBL/GenBank/DDBJ databases">
        <authorList>
            <person name="Lanie J.A."/>
            <person name="Ng W.-L."/>
            <person name="Kazmierczak K.M."/>
            <person name="Andrzejewski T.M."/>
            <person name="Davidsen T.M."/>
            <person name="Wayne K.J."/>
            <person name="Tettelin H."/>
            <person name="Glass J.I."/>
            <person name="Rusch D."/>
            <person name="Podicherti R."/>
            <person name="Tsui H.-C.T."/>
            <person name="Winkler M.E."/>
        </authorList>
    </citation>
    <scope>NUCLEOTIDE SEQUENCE</scope>
</reference>
<sequence length="119" mass="13861">RHTIYRGSLADKLAEAYNLEIADHENKKDASEIILNLRPSFTVSWRSTSLCESLRHGVIPISLLYKNDLSCQQLHITPSQEIYPIKKRSLSWVEEKERIFELLEDASLYTKTLSELRTR</sequence>
<evidence type="ECO:0000313" key="1">
    <source>
        <dbReference type="EMBL" id="SVE55395.1"/>
    </source>
</evidence>
<feature type="non-terminal residue" evidence="1">
    <location>
        <position position="1"/>
    </location>
</feature>
<accession>A0A383EGH1</accession>
<protein>
    <submittedName>
        <fullName evidence="1">Uncharacterized protein</fullName>
    </submittedName>
</protein>
<name>A0A383EGH1_9ZZZZ</name>
<gene>
    <name evidence="1" type="ORF">METZ01_LOCUS508249</name>
</gene>
<organism evidence="1">
    <name type="scientific">marine metagenome</name>
    <dbReference type="NCBI Taxonomy" id="408172"/>
    <lineage>
        <taxon>unclassified sequences</taxon>
        <taxon>metagenomes</taxon>
        <taxon>ecological metagenomes</taxon>
    </lineage>
</organism>
<dbReference type="EMBL" id="UINC01225362">
    <property type="protein sequence ID" value="SVE55395.1"/>
    <property type="molecule type" value="Genomic_DNA"/>
</dbReference>